<dbReference type="InterPro" id="IPR003892">
    <property type="entry name" value="CUE"/>
</dbReference>
<dbReference type="Gene3D" id="1.10.246.120">
    <property type="match status" value="1"/>
</dbReference>
<dbReference type="InterPro" id="IPR003123">
    <property type="entry name" value="VPS9"/>
</dbReference>
<feature type="compositionally biased region" description="Polar residues" evidence="1">
    <location>
        <begin position="48"/>
        <end position="60"/>
    </location>
</feature>
<proteinExistence type="predicted"/>
<evidence type="ECO:0000313" key="4">
    <source>
        <dbReference type="EMBL" id="WFD44547.1"/>
    </source>
</evidence>
<dbReference type="Gene3D" id="1.10.8.10">
    <property type="entry name" value="DNA helicase RuvA subunit, C-terminal domain"/>
    <property type="match status" value="1"/>
</dbReference>
<dbReference type="Pfam" id="PF02204">
    <property type="entry name" value="VPS9"/>
    <property type="match status" value="1"/>
</dbReference>
<dbReference type="Pfam" id="PF02845">
    <property type="entry name" value="CUE"/>
    <property type="match status" value="1"/>
</dbReference>
<dbReference type="InterPro" id="IPR041545">
    <property type="entry name" value="DUF5601"/>
</dbReference>
<dbReference type="SMART" id="SM00167">
    <property type="entry name" value="VPS9"/>
    <property type="match status" value="1"/>
</dbReference>
<dbReference type="GO" id="GO:0031267">
    <property type="term" value="F:small GTPase binding"/>
    <property type="evidence" value="ECO:0007669"/>
    <property type="project" value="TreeGrafter"/>
</dbReference>
<dbReference type="Proteomes" id="UP001214628">
    <property type="component" value="Chromosome 5"/>
</dbReference>
<dbReference type="InterPro" id="IPR009060">
    <property type="entry name" value="UBA-like_sf"/>
</dbReference>
<dbReference type="GO" id="GO:0016192">
    <property type="term" value="P:vesicle-mediated transport"/>
    <property type="evidence" value="ECO:0007669"/>
    <property type="project" value="InterPro"/>
</dbReference>
<dbReference type="SUPFAM" id="SSF109993">
    <property type="entry name" value="VPS9 domain"/>
    <property type="match status" value="1"/>
</dbReference>
<dbReference type="InterPro" id="IPR037191">
    <property type="entry name" value="VPS9_dom_sf"/>
</dbReference>
<evidence type="ECO:0000313" key="5">
    <source>
        <dbReference type="Proteomes" id="UP001214628"/>
    </source>
</evidence>
<dbReference type="PANTHER" id="PTHR23101:SF25">
    <property type="entry name" value="GTPASE-ACTIVATING PROTEIN AND VPS9 DOMAIN-CONTAINING PROTEIN 1"/>
    <property type="match status" value="1"/>
</dbReference>
<evidence type="ECO:0000259" key="3">
    <source>
        <dbReference type="PROSITE" id="PS51205"/>
    </source>
</evidence>
<sequence length="647" mass="71710">MAEDASQSYGKDQRPGNETEAPESSERGKFTMDDDTQSKEDQQELESLRSSPSKQNTTDNSDGEPTLDSKSPSDEPPSDAKGNNSEAAGKVSTSSADQETSEAKVTPTSVSPADTEADVVRDAQKSSPENQGSVKEKGESSQSSSGREATTPSQATMLKSNPKTPVPQPIAPKPFDFNRFLEQMKHRSAIPVNEYVRSFFRGFTKRPYKPADQVKLIYDFLDFIAARMAEASVWARLSDEDFDQATEAMEKLLMNRLYSYTFPPAIQQEGHWNVQTNELDRDRVLTRRIALLSWIEERHLDMPVGTHSARFTDFAVQELRKINHYRAPRDKIICILNCCKVIFGLIRHLDKEENADAFVPLLILVILRANPPHLVTNLEYIMRFKNPRRSSSEADYYLSSLAGAVSFIESLDHTALTNVSEEEFDEHVQATSSALDAQAAANNAQDPNLPLHAQMAAVSLADDARAFLQRTGEAARTGFSVPITTLGKLLYERIDEALAPSEPVQTPAPRPPSINHPQRGAAPNAPIRPNSLALLDEDDSRSDVDSSSSPFHTPNRPRPWRNAFVPHSFEDGRDSPSQHVVAASQRGDQSQAQDHDEQVADNSIDWEAATQTLKSIFPNAEDSVLLLVLQENNGNVEVAIDRLLEMT</sequence>
<dbReference type="PROSITE" id="PS51140">
    <property type="entry name" value="CUE"/>
    <property type="match status" value="1"/>
</dbReference>
<feature type="compositionally biased region" description="Polar residues" evidence="1">
    <location>
        <begin position="147"/>
        <end position="163"/>
    </location>
</feature>
<feature type="compositionally biased region" description="Polar residues" evidence="1">
    <location>
        <begin position="1"/>
        <end position="10"/>
    </location>
</feature>
<dbReference type="EMBL" id="CP118379">
    <property type="protein sequence ID" value="WFD44547.1"/>
    <property type="molecule type" value="Genomic_DNA"/>
</dbReference>
<keyword evidence="5" id="KW-1185">Reference proteome</keyword>
<feature type="region of interest" description="Disordered" evidence="1">
    <location>
        <begin position="1"/>
        <end position="169"/>
    </location>
</feature>
<protein>
    <submittedName>
        <fullName evidence="4">Uncharacterized protein</fullName>
    </submittedName>
</protein>
<dbReference type="Gene3D" id="1.20.1050.80">
    <property type="entry name" value="VPS9 domain"/>
    <property type="match status" value="1"/>
</dbReference>
<name>A0AAF0JEY8_9BASI</name>
<accession>A0AAF0JEY8</accession>
<dbReference type="PROSITE" id="PS51205">
    <property type="entry name" value="VPS9"/>
    <property type="match status" value="1"/>
</dbReference>
<feature type="domain" description="VPS9" evidence="3">
    <location>
        <begin position="279"/>
        <end position="417"/>
    </location>
</feature>
<feature type="domain" description="CUE" evidence="2">
    <location>
        <begin position="605"/>
        <end position="647"/>
    </location>
</feature>
<gene>
    <name evidence="4" type="ORF">MPSI1_003215</name>
</gene>
<feature type="compositionally biased region" description="Polar residues" evidence="1">
    <location>
        <begin position="81"/>
        <end position="98"/>
    </location>
</feature>
<dbReference type="CDD" id="cd14279">
    <property type="entry name" value="CUE"/>
    <property type="match status" value="1"/>
</dbReference>
<evidence type="ECO:0000256" key="1">
    <source>
        <dbReference type="SAM" id="MobiDB-lite"/>
    </source>
</evidence>
<feature type="compositionally biased region" description="Basic and acidic residues" evidence="1">
    <location>
        <begin position="24"/>
        <end position="42"/>
    </location>
</feature>
<dbReference type="SMART" id="SM00546">
    <property type="entry name" value="CUE"/>
    <property type="match status" value="1"/>
</dbReference>
<dbReference type="GO" id="GO:0005085">
    <property type="term" value="F:guanyl-nucleotide exchange factor activity"/>
    <property type="evidence" value="ECO:0007669"/>
    <property type="project" value="InterPro"/>
</dbReference>
<reference evidence="4" key="1">
    <citation type="submission" date="2023-02" db="EMBL/GenBank/DDBJ databases">
        <title>Mating type loci evolution in Malassezia.</title>
        <authorList>
            <person name="Coelho M.A."/>
        </authorList>
    </citation>
    <scope>NUCLEOTIDE SEQUENCE</scope>
    <source>
        <strain evidence="4">CBS 14136</strain>
    </source>
</reference>
<evidence type="ECO:0000259" key="2">
    <source>
        <dbReference type="PROSITE" id="PS51140"/>
    </source>
</evidence>
<dbReference type="InterPro" id="IPR045046">
    <property type="entry name" value="Vps9-like"/>
</dbReference>
<dbReference type="Pfam" id="PF18151">
    <property type="entry name" value="DUF5601"/>
    <property type="match status" value="1"/>
</dbReference>
<dbReference type="GO" id="GO:0030139">
    <property type="term" value="C:endocytic vesicle"/>
    <property type="evidence" value="ECO:0007669"/>
    <property type="project" value="TreeGrafter"/>
</dbReference>
<dbReference type="GO" id="GO:0043130">
    <property type="term" value="F:ubiquitin binding"/>
    <property type="evidence" value="ECO:0007669"/>
    <property type="project" value="InterPro"/>
</dbReference>
<dbReference type="SUPFAM" id="SSF46934">
    <property type="entry name" value="UBA-like"/>
    <property type="match status" value="1"/>
</dbReference>
<feature type="region of interest" description="Disordered" evidence="1">
    <location>
        <begin position="501"/>
        <end position="594"/>
    </location>
</feature>
<dbReference type="PANTHER" id="PTHR23101">
    <property type="entry name" value="RAB GDP/GTP EXCHANGE FACTOR"/>
    <property type="match status" value="1"/>
</dbReference>
<organism evidence="4 5">
    <name type="scientific">Malassezia psittaci</name>
    <dbReference type="NCBI Taxonomy" id="1821823"/>
    <lineage>
        <taxon>Eukaryota</taxon>
        <taxon>Fungi</taxon>
        <taxon>Dikarya</taxon>
        <taxon>Basidiomycota</taxon>
        <taxon>Ustilaginomycotina</taxon>
        <taxon>Malasseziomycetes</taxon>
        <taxon>Malasseziales</taxon>
        <taxon>Malasseziaceae</taxon>
        <taxon>Malassezia</taxon>
    </lineage>
</organism>
<dbReference type="AlphaFoldDB" id="A0AAF0JEY8"/>
<dbReference type="GO" id="GO:0005829">
    <property type="term" value="C:cytosol"/>
    <property type="evidence" value="ECO:0007669"/>
    <property type="project" value="TreeGrafter"/>
</dbReference>